<gene>
    <name evidence="1" type="ORF">HA237_04195</name>
</gene>
<dbReference type="EMBL" id="DUFG01000019">
    <property type="protein sequence ID" value="HIH08543.1"/>
    <property type="molecule type" value="Genomic_DNA"/>
</dbReference>
<protein>
    <submittedName>
        <fullName evidence="1">Uncharacterized protein</fullName>
    </submittedName>
</protein>
<comment type="caution">
    <text evidence="1">The sequence shown here is derived from an EMBL/GenBank/DDBJ whole genome shotgun (WGS) entry which is preliminary data.</text>
</comment>
<name>A0A7J4ISP8_9ARCH</name>
<organism evidence="1 2">
    <name type="scientific">Candidatus Iainarchaeum sp</name>
    <dbReference type="NCBI Taxonomy" id="3101447"/>
    <lineage>
        <taxon>Archaea</taxon>
        <taxon>Candidatus Iainarchaeota</taxon>
        <taxon>Candidatus Iainarchaeia</taxon>
        <taxon>Candidatus Iainarchaeales</taxon>
        <taxon>Candidatus Iainarchaeaceae</taxon>
        <taxon>Candidatus Iainarchaeum</taxon>
    </lineage>
</organism>
<dbReference type="Proteomes" id="UP000577419">
    <property type="component" value="Unassembled WGS sequence"/>
</dbReference>
<evidence type="ECO:0000313" key="2">
    <source>
        <dbReference type="Proteomes" id="UP000577419"/>
    </source>
</evidence>
<reference evidence="2" key="1">
    <citation type="journal article" date="2020" name="bioRxiv">
        <title>A rank-normalized archaeal taxonomy based on genome phylogeny resolves widespread incomplete and uneven classifications.</title>
        <authorList>
            <person name="Rinke C."/>
            <person name="Chuvochina M."/>
            <person name="Mussig A.J."/>
            <person name="Chaumeil P.-A."/>
            <person name="Waite D.W."/>
            <person name="Whitman W.B."/>
            <person name="Parks D.H."/>
            <person name="Hugenholtz P."/>
        </authorList>
    </citation>
    <scope>NUCLEOTIDE SEQUENCE [LARGE SCALE GENOMIC DNA]</scope>
</reference>
<evidence type="ECO:0000313" key="1">
    <source>
        <dbReference type="EMBL" id="HIH08543.1"/>
    </source>
</evidence>
<accession>A0A7J4ISP8</accession>
<sequence length="198" mass="23032">MDIKPLKLLKVVEGRRKKLAYTQRAKDFVRQNPRLIKEFLNAVRSIWDSKVGAKAKYGTTTVEKLKFSRDIKKFFLVERAGKKFFVKWVSTDFVRGVVVSSIEAMREAEGIIRKHGIQPMQYEFGFEGKNGSFLVSRFYGLKNLNEVSDNAVVREADRRMNAASRELSEKGIFDLERRNLFYDPRNKKFIAFDLGFES</sequence>
<dbReference type="AlphaFoldDB" id="A0A7J4ISP8"/>
<proteinExistence type="predicted"/>